<dbReference type="Pfam" id="PF03134">
    <property type="entry name" value="TB2_DP1_HVA22"/>
    <property type="match status" value="1"/>
</dbReference>
<name>A0ABM3BJJ2_GOSHI</name>
<reference evidence="4" key="2">
    <citation type="submission" date="2025-08" db="UniProtKB">
        <authorList>
            <consortium name="RefSeq"/>
        </authorList>
    </citation>
    <scope>IDENTIFICATION</scope>
</reference>
<feature type="region of interest" description="Disordered" evidence="2">
    <location>
        <begin position="204"/>
        <end position="255"/>
    </location>
</feature>
<dbReference type="Proteomes" id="UP000818029">
    <property type="component" value="Chromosome A04"/>
</dbReference>
<comment type="subcellular location">
    <subcellularLocation>
        <location evidence="1">Membrane</location>
        <topology evidence="1">Multi-pass membrane protein</topology>
    </subcellularLocation>
</comment>
<comment type="similarity">
    <text evidence="1">Belongs to the DP1 family.</text>
</comment>
<evidence type="ECO:0000256" key="1">
    <source>
        <dbReference type="RuleBase" id="RU362006"/>
    </source>
</evidence>
<sequence length="255" mass="30202">MLGDFLNRLLLLVFGYAYPAFECFKMVEKNRVEIEELRFWCKYWILVAFLTIIERITDIFVSWLPMYGEMKFAFVIYLWYPKIELYDKMQGTNFVYDTFVRPYVAKHETEVDRKIMEMRARAWNVFMHYWSNCSEMGLTKFFEMFQYLAGQSAKLNQAVKQVNHVDQVHKKSDDRSLNVPPPPSPNGLRSPMARNKAWSSAAINRVNSPRFSQSQEDTSPAEYEFDNDDDSIPYSPSNSRLQQARLKLRRTKTQN</sequence>
<feature type="compositionally biased region" description="Basic residues" evidence="2">
    <location>
        <begin position="246"/>
        <end position="255"/>
    </location>
</feature>
<evidence type="ECO:0000313" key="4">
    <source>
        <dbReference type="RefSeq" id="XP_040967220.1"/>
    </source>
</evidence>
<dbReference type="RefSeq" id="XP_040967220.1">
    <property type="nucleotide sequence ID" value="XM_041111286.1"/>
</dbReference>
<feature type="region of interest" description="Disordered" evidence="2">
    <location>
        <begin position="168"/>
        <end position="192"/>
    </location>
</feature>
<keyword evidence="3" id="KW-1185">Reference proteome</keyword>
<gene>
    <name evidence="4" type="primary">LOC107949314</name>
</gene>
<evidence type="ECO:0000313" key="3">
    <source>
        <dbReference type="Proteomes" id="UP000818029"/>
    </source>
</evidence>
<dbReference type="PANTHER" id="PTHR12300:SF162">
    <property type="entry name" value="HVA22-LIKE PROTEIN J"/>
    <property type="match status" value="1"/>
</dbReference>
<proteinExistence type="inferred from homology"/>
<dbReference type="GeneID" id="107949314"/>
<accession>A0ABM3BJJ2</accession>
<dbReference type="InterPro" id="IPR004345">
    <property type="entry name" value="TB2_DP1_HVA22"/>
</dbReference>
<dbReference type="PANTHER" id="PTHR12300">
    <property type="entry name" value="HVA22-LIKE PROTEINS"/>
    <property type="match status" value="1"/>
</dbReference>
<evidence type="ECO:0000256" key="2">
    <source>
        <dbReference type="SAM" id="MobiDB-lite"/>
    </source>
</evidence>
<organism evidence="3 4">
    <name type="scientific">Gossypium hirsutum</name>
    <name type="common">Upland cotton</name>
    <name type="synonym">Gossypium mexicanum</name>
    <dbReference type="NCBI Taxonomy" id="3635"/>
    <lineage>
        <taxon>Eukaryota</taxon>
        <taxon>Viridiplantae</taxon>
        <taxon>Streptophyta</taxon>
        <taxon>Embryophyta</taxon>
        <taxon>Tracheophyta</taxon>
        <taxon>Spermatophyta</taxon>
        <taxon>Magnoliopsida</taxon>
        <taxon>eudicotyledons</taxon>
        <taxon>Gunneridae</taxon>
        <taxon>Pentapetalae</taxon>
        <taxon>rosids</taxon>
        <taxon>malvids</taxon>
        <taxon>Malvales</taxon>
        <taxon>Malvaceae</taxon>
        <taxon>Malvoideae</taxon>
        <taxon>Gossypium</taxon>
    </lineage>
</organism>
<feature type="compositionally biased region" description="Polar residues" evidence="2">
    <location>
        <begin position="204"/>
        <end position="218"/>
    </location>
</feature>
<reference evidence="3" key="1">
    <citation type="journal article" date="2020" name="Nat. Genet.">
        <title>Genomic diversifications of five Gossypium allopolyploid species and their impact on cotton improvement.</title>
        <authorList>
            <person name="Chen Z.J."/>
            <person name="Sreedasyam A."/>
            <person name="Ando A."/>
            <person name="Song Q."/>
            <person name="De Santiago L.M."/>
            <person name="Hulse-Kemp A.M."/>
            <person name="Ding M."/>
            <person name="Ye W."/>
            <person name="Kirkbride R.C."/>
            <person name="Jenkins J."/>
            <person name="Plott C."/>
            <person name="Lovell J."/>
            <person name="Lin Y.M."/>
            <person name="Vaughn R."/>
            <person name="Liu B."/>
            <person name="Simpson S."/>
            <person name="Scheffler B.E."/>
            <person name="Wen L."/>
            <person name="Saski C.A."/>
            <person name="Grover C.E."/>
            <person name="Hu G."/>
            <person name="Conover J.L."/>
            <person name="Carlson J.W."/>
            <person name="Shu S."/>
            <person name="Boston L.B."/>
            <person name="Williams M."/>
            <person name="Peterson D.G."/>
            <person name="McGee K."/>
            <person name="Jones D.C."/>
            <person name="Wendel J.F."/>
            <person name="Stelly D.M."/>
            <person name="Grimwood J."/>
            <person name="Schmutz J."/>
        </authorList>
    </citation>
    <scope>NUCLEOTIDE SEQUENCE [LARGE SCALE GENOMIC DNA]</scope>
    <source>
        <strain evidence="3">cv. TM-1</strain>
    </source>
</reference>
<protein>
    <recommendedName>
        <fullName evidence="1">HVA22-like protein</fullName>
    </recommendedName>
</protein>